<dbReference type="Proteomes" id="UP000564885">
    <property type="component" value="Unassembled WGS sequence"/>
</dbReference>
<dbReference type="PANTHER" id="PTHR43859">
    <property type="entry name" value="ACYL-ACTIVATING ENZYME"/>
    <property type="match status" value="1"/>
</dbReference>
<dbReference type="EMBL" id="JABEPP010000006">
    <property type="protein sequence ID" value="NNM74868.1"/>
    <property type="molecule type" value="Genomic_DNA"/>
</dbReference>
<proteinExistence type="inferred from homology"/>
<accession>A0A849IBT5</accession>
<gene>
    <name evidence="10" type="ORF">HJG44_21130</name>
</gene>
<dbReference type="EC" id="6.2.1.44" evidence="6"/>
<evidence type="ECO:0000256" key="7">
    <source>
        <dbReference type="ARBA" id="ARBA00067668"/>
    </source>
</evidence>
<keyword evidence="11" id="KW-1185">Reference proteome</keyword>
<dbReference type="GO" id="GO:0016874">
    <property type="term" value="F:ligase activity"/>
    <property type="evidence" value="ECO:0007669"/>
    <property type="project" value="UniProtKB-KW"/>
</dbReference>
<dbReference type="FunFam" id="3.30.300.30:FF:000008">
    <property type="entry name" value="2,3-dihydroxybenzoate-AMP ligase"/>
    <property type="match status" value="1"/>
</dbReference>
<evidence type="ECO:0000256" key="3">
    <source>
        <dbReference type="ARBA" id="ARBA00022832"/>
    </source>
</evidence>
<dbReference type="NCBIfam" id="NF004674">
    <property type="entry name" value="PRK06018.1"/>
    <property type="match status" value="1"/>
</dbReference>
<evidence type="ECO:0000313" key="10">
    <source>
        <dbReference type="EMBL" id="NNM74868.1"/>
    </source>
</evidence>
<keyword evidence="3" id="KW-0276">Fatty acid metabolism</keyword>
<comment type="similarity">
    <text evidence="1">Belongs to the ATP-dependent AMP-binding enzyme family.</text>
</comment>
<evidence type="ECO:0000256" key="4">
    <source>
        <dbReference type="ARBA" id="ARBA00023098"/>
    </source>
</evidence>
<sequence>MRGLMQDWPLLIHKVIDYAANEHPKRPVVSRSVEGPMHRTNYAEVRERALKVAKRLEMDGIRLGDRVATLAWNTWRHLETWYGITGIGAIYHTVNPRLFEDQIVFIMSHAEDRLLFLDLTFVPLVEKIASRIPSVERFVVLTDGAHMPETSLRNAVAYEDWLAEADSDFAWLTLDETTAAGLCYTSGTTGEPKGVLYSHRSNVLHAMMTVMPDAFGLSTRDVVMPVVPLFHANSWSLAFAAPMAGSSLVMPGPKLDGASIYEILNAEKVTFTAAVPTIWFSLLQHLDAHAGQLPHLTRVGIGGSACPRAVIEAFEKRFGVQVLHAWGMTEMSPVGSICSIKPDIQTEDYDRLLDVKVTQGYAPFGVEWKITDDNGRKLPHDGKTFGRLKVRGTAVVRRYFRREDEEILDEEGFFDTGDVATLDENGYMRITDRSKDVIKSGGEWISSIELENLAVGHPDVAEAAVIGVHHPKWDERPILILVPKPGREPKKEDVLEFLRPRIAKWWMPDDVIVVPDIPHTATGKIQKTALRDRFRDYQLPTVA</sequence>
<dbReference type="RefSeq" id="WP_171220306.1">
    <property type="nucleotide sequence ID" value="NZ_JABEPP010000006.1"/>
</dbReference>
<dbReference type="Gene3D" id="3.40.50.12780">
    <property type="entry name" value="N-terminal domain of ligase-like"/>
    <property type="match status" value="1"/>
</dbReference>
<keyword evidence="4" id="KW-0443">Lipid metabolism</keyword>
<evidence type="ECO:0000256" key="1">
    <source>
        <dbReference type="ARBA" id="ARBA00006432"/>
    </source>
</evidence>
<protein>
    <recommendedName>
        <fullName evidence="7">3-methylmercaptopropionyl-CoA ligase</fullName>
        <ecNumber evidence="6">6.2.1.44</ecNumber>
    </recommendedName>
</protein>
<evidence type="ECO:0000259" key="8">
    <source>
        <dbReference type="Pfam" id="PF00501"/>
    </source>
</evidence>
<evidence type="ECO:0000256" key="6">
    <source>
        <dbReference type="ARBA" id="ARBA00066616"/>
    </source>
</evidence>
<dbReference type="InterPro" id="IPR000873">
    <property type="entry name" value="AMP-dep_synth/lig_dom"/>
</dbReference>
<dbReference type="InterPro" id="IPR045851">
    <property type="entry name" value="AMP-bd_C_sf"/>
</dbReference>
<reference evidence="10 11" key="1">
    <citation type="submission" date="2020-04" db="EMBL/GenBank/DDBJ databases">
        <title>Enterovirga sp. isolate from soil.</title>
        <authorList>
            <person name="Chea S."/>
            <person name="Kim D.-U."/>
        </authorList>
    </citation>
    <scope>NUCLEOTIDE SEQUENCE [LARGE SCALE GENOMIC DNA]</scope>
    <source>
        <strain evidence="10 11">DB1703</strain>
    </source>
</reference>
<name>A0A849IBT5_9HYPH</name>
<feature type="domain" description="AMP-binding enzyme C-terminal" evidence="9">
    <location>
        <begin position="449"/>
        <end position="524"/>
    </location>
</feature>
<dbReference type="CDD" id="cd12119">
    <property type="entry name" value="ttLC_FACS_AlkK_like"/>
    <property type="match status" value="1"/>
</dbReference>
<dbReference type="PANTHER" id="PTHR43859:SF4">
    <property type="entry name" value="BUTANOATE--COA LIGASE AAE1-RELATED"/>
    <property type="match status" value="1"/>
</dbReference>
<dbReference type="SUPFAM" id="SSF56801">
    <property type="entry name" value="Acetyl-CoA synthetase-like"/>
    <property type="match status" value="1"/>
</dbReference>
<dbReference type="NCBIfam" id="NF004837">
    <property type="entry name" value="PRK06187.1"/>
    <property type="match status" value="1"/>
</dbReference>
<dbReference type="InterPro" id="IPR025110">
    <property type="entry name" value="AMP-bd_C"/>
</dbReference>
<dbReference type="InterPro" id="IPR020845">
    <property type="entry name" value="AMP-binding_CS"/>
</dbReference>
<comment type="caution">
    <text evidence="10">The sequence shown here is derived from an EMBL/GenBank/DDBJ whole genome shotgun (WGS) entry which is preliminary data.</text>
</comment>
<dbReference type="Pfam" id="PF13193">
    <property type="entry name" value="AMP-binding_C"/>
    <property type="match status" value="1"/>
</dbReference>
<dbReference type="PROSITE" id="PS00455">
    <property type="entry name" value="AMP_BINDING"/>
    <property type="match status" value="1"/>
</dbReference>
<dbReference type="Pfam" id="PF00501">
    <property type="entry name" value="AMP-binding"/>
    <property type="match status" value="1"/>
</dbReference>
<dbReference type="GO" id="GO:0006631">
    <property type="term" value="P:fatty acid metabolic process"/>
    <property type="evidence" value="ECO:0007669"/>
    <property type="project" value="UniProtKB-KW"/>
</dbReference>
<dbReference type="InterPro" id="IPR042099">
    <property type="entry name" value="ANL_N_sf"/>
</dbReference>
<dbReference type="Gene3D" id="3.30.300.30">
    <property type="match status" value="1"/>
</dbReference>
<evidence type="ECO:0000313" key="11">
    <source>
        <dbReference type="Proteomes" id="UP000564885"/>
    </source>
</evidence>
<organism evidence="10 11">
    <name type="scientific">Enterovirga aerilata</name>
    <dbReference type="NCBI Taxonomy" id="2730920"/>
    <lineage>
        <taxon>Bacteria</taxon>
        <taxon>Pseudomonadati</taxon>
        <taxon>Pseudomonadota</taxon>
        <taxon>Alphaproteobacteria</taxon>
        <taxon>Hyphomicrobiales</taxon>
        <taxon>Methylobacteriaceae</taxon>
        <taxon>Enterovirga</taxon>
    </lineage>
</organism>
<evidence type="ECO:0000256" key="2">
    <source>
        <dbReference type="ARBA" id="ARBA00022598"/>
    </source>
</evidence>
<comment type="catalytic activity">
    <reaction evidence="5">
        <text>3-(methylsulfanyl)propanoate + ATP + CoA = 3-(methylsulfanyl)propanoyl-CoA + AMP + diphosphate</text>
        <dbReference type="Rhea" id="RHEA:43052"/>
        <dbReference type="ChEBI" id="CHEBI:30616"/>
        <dbReference type="ChEBI" id="CHEBI:33019"/>
        <dbReference type="ChEBI" id="CHEBI:49016"/>
        <dbReference type="ChEBI" id="CHEBI:57287"/>
        <dbReference type="ChEBI" id="CHEBI:82815"/>
        <dbReference type="ChEBI" id="CHEBI:456215"/>
        <dbReference type="EC" id="6.2.1.44"/>
    </reaction>
    <physiologicalReaction direction="left-to-right" evidence="5">
        <dbReference type="Rhea" id="RHEA:43053"/>
    </physiologicalReaction>
</comment>
<evidence type="ECO:0000256" key="5">
    <source>
        <dbReference type="ARBA" id="ARBA00051915"/>
    </source>
</evidence>
<feature type="domain" description="AMP-dependent synthetase/ligase" evidence="8">
    <location>
        <begin position="18"/>
        <end position="400"/>
    </location>
</feature>
<keyword evidence="2 10" id="KW-0436">Ligase</keyword>
<dbReference type="AlphaFoldDB" id="A0A849IBT5"/>
<evidence type="ECO:0000259" key="9">
    <source>
        <dbReference type="Pfam" id="PF13193"/>
    </source>
</evidence>